<protein>
    <submittedName>
        <fullName evidence="1">Uncharacterized protein</fullName>
    </submittedName>
</protein>
<keyword evidence="2" id="KW-1185">Reference proteome</keyword>
<dbReference type="Proteomes" id="UP000247217">
    <property type="component" value="Segment"/>
</dbReference>
<accession>A0A2S1GS43</accession>
<dbReference type="GeneID" id="54991359"/>
<reference evidence="1" key="1">
    <citation type="submission" date="2018-03" db="EMBL/GenBank/DDBJ databases">
        <title>Complete genome sequence analysis of Enterobacteria phage IME347.</title>
        <authorList>
            <person name="Li P."/>
            <person name="Wang J."/>
            <person name="Tong Y."/>
        </authorList>
    </citation>
    <scope>NUCLEOTIDE SEQUENCE [LARGE SCALE GENOMIC DNA]</scope>
</reference>
<organism evidence="1">
    <name type="scientific">Escherichia phage vB_EcoS_IME347</name>
    <dbReference type="NCBI Taxonomy" id="2496546"/>
    <lineage>
        <taxon>Viruses</taxon>
        <taxon>Duplodnaviria</taxon>
        <taxon>Heunggongvirae</taxon>
        <taxon>Uroviricota</taxon>
        <taxon>Caudoviricetes</taxon>
        <taxon>Drexlerviridae</taxon>
        <taxon>Tunavirinae</taxon>
        <taxon>Badaguanvirus</taxon>
        <taxon>Badaguanvirus IME347</taxon>
    </lineage>
</organism>
<dbReference type="KEGG" id="vg:54991359"/>
<proteinExistence type="predicted"/>
<dbReference type="RefSeq" id="YP_009800854.1">
    <property type="nucleotide sequence ID" value="NC_047960.1"/>
</dbReference>
<dbReference type="EMBL" id="MH051918">
    <property type="protein sequence ID" value="AWD92218.1"/>
    <property type="molecule type" value="Genomic_DNA"/>
</dbReference>
<evidence type="ECO:0000313" key="1">
    <source>
        <dbReference type="EMBL" id="AWD92218.1"/>
    </source>
</evidence>
<sequence>MRYDSPTPTSEDDKMKHLVCIVEGCGLEGIGGELGHYMIAKNDQDRSGDVEITSRHALPYIMETLGDGMYQGYGSSAIYKQYPIRKRLVRAFFKYAHHDCKLSRNAAKSWARAMADGYFFRDGQAISEMIQTIMIDYDGDFGQESFDSYVADEISYW</sequence>
<name>A0A2S1GS43_9CAUD</name>
<evidence type="ECO:0000313" key="2">
    <source>
        <dbReference type="Proteomes" id="UP000247217"/>
    </source>
</evidence>